<name>A0A024W707_PLAFA</name>
<accession>A0A024W707</accession>
<feature type="repeat" description="RCC1" evidence="1">
    <location>
        <begin position="344"/>
        <end position="394"/>
    </location>
</feature>
<dbReference type="InterPro" id="IPR028641">
    <property type="entry name" value="RCC2"/>
</dbReference>
<dbReference type="InterPro" id="IPR000408">
    <property type="entry name" value="Reg_chr_condens"/>
</dbReference>
<dbReference type="GO" id="GO:0031267">
    <property type="term" value="F:small GTPase binding"/>
    <property type="evidence" value="ECO:0007669"/>
    <property type="project" value="TreeGrafter"/>
</dbReference>
<proteinExistence type="predicted"/>
<dbReference type="PANTHER" id="PTHR46207:SF1">
    <property type="entry name" value="PROTEIN RCC2"/>
    <property type="match status" value="1"/>
</dbReference>
<dbReference type="PANTHER" id="PTHR46207">
    <property type="entry name" value="PROTEIN RCC2"/>
    <property type="match status" value="1"/>
</dbReference>
<dbReference type="Pfam" id="PF13540">
    <property type="entry name" value="RCC1_2"/>
    <property type="match status" value="1"/>
</dbReference>
<dbReference type="Gene3D" id="2.130.10.30">
    <property type="entry name" value="Regulator of chromosome condensation 1/beta-lactamase-inhibitor protein II"/>
    <property type="match status" value="1"/>
</dbReference>
<gene>
    <name evidence="3" type="ORF">PFTANZ_02534</name>
</gene>
<evidence type="ECO:0000313" key="3">
    <source>
        <dbReference type="EMBL" id="ETW36709.1"/>
    </source>
</evidence>
<feature type="region of interest" description="Disordered" evidence="2">
    <location>
        <begin position="13"/>
        <end position="71"/>
    </location>
</feature>
<sequence>MVSIEKKGSKIHVFLINNPKENDKKKEDALSNTKDNNISKENKGDKNEKNINNNEEIVKGDEKDSNEHKSNERVEEIITHKIYHPQVKIVKVSCGKRIIGFLSASGKIYCWHLNELNDFDKNVPYLLVDNIIKHKFIHDVSCGENHIAFLSKEGELFTYGDNTYAQLGISYNSNNNNNNNIDHNNNNNIDHNNNNNIDHNNNNNIDNNNNNNIDHNNNNNIDHNNNNICCNDDGILDLNTFNKLYNNNNNNKLKNYKKYKVHKVNTQNNIVKCAYASDKFTLFLTIEGILYGVGLINEHLLKGDMNKDKINKILTKPHVINTNNISFKKISIGHNFILGVDMHNDVYSWGKNEKGVLGHTNNANDSHYPKKIDNLSKANFISAGKICICITSDEDIYIWGDNYGNKPNLIKNKFDSMHINNNFLIGISPQKNIWVKNIHNLSHGYYINNLKINLCSSYDNLIIGVENLDINSKENYNKHLHVSTSQTKNEISQIQNITQNNSDLHADISDKKNSIDIVNTHISMVSDEVKGNDQNDLEKLNMDEMKIEKIDTKGDGDKIKDDGDKIKYGDGKNNVVVNLSDKNIDSSDVKSANDTYSQKSEKNIHNKKIDDIFKESNTQFHNEKEIYSFFTNDVYEKNSFLQNDNKSKIEKNKKETYLLENSLKENNPNISMNNNETNNKCNDYHTSNCNIKDNNINTYTNDDIKFSLLNVEDASVDFNINNSKKEKDPKNNEEVGVNLDVRKNILENNMKNDTFNNKNNVTINDEQNDSEEYIYNSKQDDVSCDDS</sequence>
<feature type="compositionally biased region" description="Basic and acidic residues" evidence="2">
    <location>
        <begin position="56"/>
        <end position="71"/>
    </location>
</feature>
<feature type="non-terminal residue" evidence="3">
    <location>
        <position position="787"/>
    </location>
</feature>
<reference evidence="3 4" key="2">
    <citation type="submission" date="2013-02" db="EMBL/GenBank/DDBJ databases">
        <title>The Genome Sequence of Plasmodium falciparum Tanzania (2000708).</title>
        <authorList>
            <consortium name="The Broad Institute Genome Sequencing Platform"/>
            <consortium name="The Broad Institute Genome Sequencing Center for Infectious Disease"/>
            <person name="Neafsey D."/>
            <person name="Cheeseman I."/>
            <person name="Volkman S."/>
            <person name="Adams J."/>
            <person name="Walker B."/>
            <person name="Young S.K."/>
            <person name="Zeng Q."/>
            <person name="Gargeya S."/>
            <person name="Fitzgerald M."/>
            <person name="Haas B."/>
            <person name="Abouelleil A."/>
            <person name="Alvarado L."/>
            <person name="Arachchi H.M."/>
            <person name="Berlin A.M."/>
            <person name="Chapman S.B."/>
            <person name="Dewar J."/>
            <person name="Goldberg J."/>
            <person name="Griggs A."/>
            <person name="Gujja S."/>
            <person name="Hansen M."/>
            <person name="Howarth C."/>
            <person name="Imamovic A."/>
            <person name="Larimer J."/>
            <person name="McCowan C."/>
            <person name="Murphy C."/>
            <person name="Neiman D."/>
            <person name="Pearson M."/>
            <person name="Priest M."/>
            <person name="Roberts A."/>
            <person name="Saif S."/>
            <person name="Shea T."/>
            <person name="Sisk P."/>
            <person name="Sykes S."/>
            <person name="Wortman J."/>
            <person name="Nusbaum C."/>
            <person name="Birren B."/>
        </authorList>
    </citation>
    <scope>NUCLEOTIDE SEQUENCE [LARGE SCALE GENOMIC DNA]</scope>
    <source>
        <strain evidence="4">Tanzania (2000708)</strain>
    </source>
</reference>
<dbReference type="GO" id="GO:0016020">
    <property type="term" value="C:membrane"/>
    <property type="evidence" value="ECO:0007669"/>
    <property type="project" value="TreeGrafter"/>
</dbReference>
<dbReference type="PROSITE" id="PS00626">
    <property type="entry name" value="RCC1_2"/>
    <property type="match status" value="1"/>
</dbReference>
<dbReference type="EMBL" id="KI926401">
    <property type="protein sequence ID" value="ETW36709.1"/>
    <property type="molecule type" value="Genomic_DNA"/>
</dbReference>
<dbReference type="AlphaFoldDB" id="A0A024W707"/>
<dbReference type="Proteomes" id="UP000030708">
    <property type="component" value="Unassembled WGS sequence"/>
</dbReference>
<organism evidence="3 4">
    <name type="scientific">Plasmodium falciparum Tanzania</name>
    <name type="common">2000708</name>
    <dbReference type="NCBI Taxonomy" id="1036725"/>
    <lineage>
        <taxon>Eukaryota</taxon>
        <taxon>Sar</taxon>
        <taxon>Alveolata</taxon>
        <taxon>Apicomplexa</taxon>
        <taxon>Aconoidasida</taxon>
        <taxon>Haemosporida</taxon>
        <taxon>Plasmodiidae</taxon>
        <taxon>Plasmodium</taxon>
        <taxon>Plasmodium (Laverania)</taxon>
    </lineage>
</organism>
<evidence type="ECO:0008006" key="5">
    <source>
        <dbReference type="Google" id="ProtNLM"/>
    </source>
</evidence>
<reference evidence="3 4" key="1">
    <citation type="submission" date="2013-02" db="EMBL/GenBank/DDBJ databases">
        <title>The Genome Annotation of Plasmodium falciparum Tanzania (2000708).</title>
        <authorList>
            <consortium name="The Broad Institute Genome Sequencing Platform"/>
            <consortium name="The Broad Institute Genome Sequencing Center for Infectious Disease"/>
            <person name="Neafsey D."/>
            <person name="Hoffman S."/>
            <person name="Volkman S."/>
            <person name="Rosenthal P."/>
            <person name="Walker B."/>
            <person name="Young S.K."/>
            <person name="Zeng Q."/>
            <person name="Gargeya S."/>
            <person name="Fitzgerald M."/>
            <person name="Haas B."/>
            <person name="Abouelleil A."/>
            <person name="Allen A.W."/>
            <person name="Alvarado L."/>
            <person name="Arachchi H.M."/>
            <person name="Berlin A.M."/>
            <person name="Chapman S.B."/>
            <person name="Gainer-Dewar J."/>
            <person name="Goldberg J."/>
            <person name="Griggs A."/>
            <person name="Gujja S."/>
            <person name="Hansen M."/>
            <person name="Howarth C."/>
            <person name="Imamovic A."/>
            <person name="Ireland A."/>
            <person name="Larimer J."/>
            <person name="McCowan C."/>
            <person name="Murphy C."/>
            <person name="Pearson M."/>
            <person name="Poon T.W."/>
            <person name="Priest M."/>
            <person name="Roberts A."/>
            <person name="Saif S."/>
            <person name="Shea T."/>
            <person name="Sisk P."/>
            <person name="Sykes S."/>
            <person name="Wortman J."/>
            <person name="Nusbaum C."/>
            <person name="Birren B."/>
        </authorList>
    </citation>
    <scope>NUCLEOTIDE SEQUENCE [LARGE SCALE GENOMIC DNA]</scope>
    <source>
        <strain evidence="4">Tanzania (2000708)</strain>
    </source>
</reference>
<evidence type="ECO:0000256" key="1">
    <source>
        <dbReference type="PROSITE-ProRule" id="PRU00235"/>
    </source>
</evidence>
<evidence type="ECO:0000256" key="2">
    <source>
        <dbReference type="SAM" id="MobiDB-lite"/>
    </source>
</evidence>
<feature type="region of interest" description="Disordered" evidence="2">
    <location>
        <begin position="751"/>
        <end position="787"/>
    </location>
</feature>
<dbReference type="InterPro" id="IPR009091">
    <property type="entry name" value="RCC1/BLIP-II"/>
</dbReference>
<feature type="compositionally biased region" description="Low complexity" evidence="2">
    <location>
        <begin position="751"/>
        <end position="765"/>
    </location>
</feature>
<dbReference type="PROSITE" id="PS50012">
    <property type="entry name" value="RCC1_3"/>
    <property type="match status" value="1"/>
</dbReference>
<protein>
    <recommendedName>
        <fullName evidence="5">Regulator of chromosome condensation</fullName>
    </recommendedName>
</protein>
<feature type="region of interest" description="Disordered" evidence="2">
    <location>
        <begin position="178"/>
        <end position="206"/>
    </location>
</feature>
<evidence type="ECO:0000313" key="4">
    <source>
        <dbReference type="Proteomes" id="UP000030708"/>
    </source>
</evidence>
<feature type="compositionally biased region" description="Basic and acidic residues" evidence="2">
    <location>
        <begin position="20"/>
        <end position="29"/>
    </location>
</feature>
<dbReference type="Pfam" id="PF00415">
    <property type="entry name" value="RCC1"/>
    <property type="match status" value="1"/>
</dbReference>
<dbReference type="SUPFAM" id="SSF50985">
    <property type="entry name" value="RCC1/BLIP-II"/>
    <property type="match status" value="1"/>
</dbReference>
<feature type="compositionally biased region" description="Basic and acidic residues" evidence="2">
    <location>
        <begin position="37"/>
        <end position="49"/>
    </location>
</feature>